<proteinExistence type="predicted"/>
<feature type="transmembrane region" description="Helical" evidence="2">
    <location>
        <begin position="173"/>
        <end position="190"/>
    </location>
</feature>
<name>A0AAW0KIU3_QUESU</name>
<keyword evidence="4" id="KW-1185">Reference proteome</keyword>
<keyword evidence="2" id="KW-0472">Membrane</keyword>
<comment type="caution">
    <text evidence="3">The sequence shown here is derived from an EMBL/GenBank/DDBJ whole genome shotgun (WGS) entry which is preliminary data.</text>
</comment>
<evidence type="ECO:0000313" key="3">
    <source>
        <dbReference type="EMBL" id="KAK7838780.1"/>
    </source>
</evidence>
<keyword evidence="2" id="KW-0812">Transmembrane</keyword>
<protein>
    <submittedName>
        <fullName evidence="3">Uncharacterized protein</fullName>
    </submittedName>
</protein>
<evidence type="ECO:0000256" key="2">
    <source>
        <dbReference type="SAM" id="Phobius"/>
    </source>
</evidence>
<sequence length="206" mass="23631">MDPHFSKYIESKTEGPESEDGNISMDPHISNDFSSESEGVEYEDQDVDRFIHSSCTEIPNWFNHRSVENSIFFWVGQKFPKLAICIAIVPKSHKLICHFIVNISINAQSSQWVFWKVRVHIECTCPPQESTTPNLPFLTAGHDEELLITCLTRMVAVEVTGRPQISFCYGCKLNLVFICMILCFSFYLICQIEMHNFCLAYHVALP</sequence>
<evidence type="ECO:0000256" key="1">
    <source>
        <dbReference type="SAM" id="MobiDB-lite"/>
    </source>
</evidence>
<dbReference type="AlphaFoldDB" id="A0AAW0KIU3"/>
<dbReference type="Proteomes" id="UP000237347">
    <property type="component" value="Unassembled WGS sequence"/>
</dbReference>
<accession>A0AAW0KIU3</accession>
<feature type="compositionally biased region" description="Basic and acidic residues" evidence="1">
    <location>
        <begin position="1"/>
        <end position="15"/>
    </location>
</feature>
<gene>
    <name evidence="3" type="ORF">CFP56_019079</name>
</gene>
<organism evidence="3 4">
    <name type="scientific">Quercus suber</name>
    <name type="common">Cork oak</name>
    <dbReference type="NCBI Taxonomy" id="58331"/>
    <lineage>
        <taxon>Eukaryota</taxon>
        <taxon>Viridiplantae</taxon>
        <taxon>Streptophyta</taxon>
        <taxon>Embryophyta</taxon>
        <taxon>Tracheophyta</taxon>
        <taxon>Spermatophyta</taxon>
        <taxon>Magnoliopsida</taxon>
        <taxon>eudicotyledons</taxon>
        <taxon>Gunneridae</taxon>
        <taxon>Pentapetalae</taxon>
        <taxon>rosids</taxon>
        <taxon>fabids</taxon>
        <taxon>Fagales</taxon>
        <taxon>Fagaceae</taxon>
        <taxon>Quercus</taxon>
    </lineage>
</organism>
<feature type="region of interest" description="Disordered" evidence="1">
    <location>
        <begin position="1"/>
        <end position="30"/>
    </location>
</feature>
<evidence type="ECO:0000313" key="4">
    <source>
        <dbReference type="Proteomes" id="UP000237347"/>
    </source>
</evidence>
<dbReference type="EMBL" id="PKMF04000298">
    <property type="protein sequence ID" value="KAK7838780.1"/>
    <property type="molecule type" value="Genomic_DNA"/>
</dbReference>
<reference evidence="3 4" key="1">
    <citation type="journal article" date="2018" name="Sci. Data">
        <title>The draft genome sequence of cork oak.</title>
        <authorList>
            <person name="Ramos A.M."/>
            <person name="Usie A."/>
            <person name="Barbosa P."/>
            <person name="Barros P.M."/>
            <person name="Capote T."/>
            <person name="Chaves I."/>
            <person name="Simoes F."/>
            <person name="Abreu I."/>
            <person name="Carrasquinho I."/>
            <person name="Faro C."/>
            <person name="Guimaraes J.B."/>
            <person name="Mendonca D."/>
            <person name="Nobrega F."/>
            <person name="Rodrigues L."/>
            <person name="Saibo N.J.M."/>
            <person name="Varela M.C."/>
            <person name="Egas C."/>
            <person name="Matos J."/>
            <person name="Miguel C.M."/>
            <person name="Oliveira M.M."/>
            <person name="Ricardo C.P."/>
            <person name="Goncalves S."/>
        </authorList>
    </citation>
    <scope>NUCLEOTIDE SEQUENCE [LARGE SCALE GENOMIC DNA]</scope>
    <source>
        <strain evidence="4">cv. HL8</strain>
    </source>
</reference>
<keyword evidence="2" id="KW-1133">Transmembrane helix</keyword>